<reference evidence="3" key="2">
    <citation type="submission" date="2016-10" db="EMBL/GenBank/DDBJ databases">
        <authorList>
            <person name="Varghese N."/>
            <person name="Submissions S."/>
        </authorList>
    </citation>
    <scope>NUCLEOTIDE SEQUENCE [LARGE SCALE GENOMIC DNA]</scope>
    <source>
        <strain evidence="3">DSM 19326</strain>
    </source>
</reference>
<evidence type="ECO:0000313" key="2">
    <source>
        <dbReference type="EMBL" id="SEH64055.1"/>
    </source>
</evidence>
<evidence type="ECO:0000313" key="3">
    <source>
        <dbReference type="Proteomes" id="UP000198555"/>
    </source>
</evidence>
<reference evidence="4" key="3">
    <citation type="submission" date="2018-11" db="EMBL/GenBank/DDBJ databases">
        <title>Proposal to divide the Flavobacteriaceae and reorganize its genera based on Amino Acid Identity values calculated from whole genome sequences.</title>
        <authorList>
            <person name="Nicholson A.C."/>
            <person name="Gulvik C.A."/>
            <person name="Whitney A.M."/>
            <person name="Humrighouse B.W."/>
            <person name="Bell M."/>
            <person name="Holmes B."/>
            <person name="Steigerwalt A."/>
            <person name="Villarma A."/>
            <person name="Sheth M."/>
            <person name="Batra D."/>
            <person name="Pryor J."/>
            <person name="Bernardet J.-F."/>
            <person name="Hugo C."/>
            <person name="Kampfer P."/>
            <person name="Newman J."/>
            <person name="Mcquiston J."/>
        </authorList>
    </citation>
    <scope>NUCLEOTIDE SEQUENCE [LARGE SCALE GENOMIC DNA]</scope>
    <source>
        <strain evidence="4">DSM 22165</strain>
    </source>
</reference>
<dbReference type="AlphaFoldDB" id="A0A1H6JNM8"/>
<evidence type="ECO:0000313" key="1">
    <source>
        <dbReference type="EMBL" id="ROI11388.1"/>
    </source>
</evidence>
<dbReference type="RefSeq" id="WP_089769895.1">
    <property type="nucleotide sequence ID" value="NZ_DALZAR010000003.1"/>
</dbReference>
<accession>A0A1H6JNM8</accession>
<dbReference type="Proteomes" id="UP000267623">
    <property type="component" value="Unassembled WGS sequence"/>
</dbReference>
<dbReference type="Proteomes" id="UP000198555">
    <property type="component" value="Unassembled WGS sequence"/>
</dbReference>
<reference evidence="1" key="4">
    <citation type="submission" date="2018-11" db="EMBL/GenBank/DDBJ databases">
        <title>Proposal to divide the Flavobacteriaceae and reorganize its genera based on Amino Acid Identity values calculated from whole genome sequences.</title>
        <authorList>
            <person name="Nicholson A.C."/>
            <person name="Gulvik C.A."/>
            <person name="Whitney A.M."/>
            <person name="Humrighouse B.W."/>
            <person name="Bell M."/>
            <person name="Holmes B."/>
            <person name="Steigerwalt A."/>
            <person name="Villarma A."/>
            <person name="Sheth M."/>
            <person name="Batra D."/>
            <person name="Pryor J."/>
            <person name="Bernardet J.-F."/>
            <person name="Hugo C."/>
            <person name="Kampfer P."/>
            <person name="Newman J."/>
            <person name="Mcquiston J.R."/>
        </authorList>
    </citation>
    <scope>NUCLEOTIDE SEQUENCE [LARGE SCALE GENOMIC DNA]</scope>
    <source>
        <strain evidence="1">DSM 22165</strain>
    </source>
</reference>
<reference evidence="2" key="1">
    <citation type="submission" date="2016-10" db="EMBL/GenBank/DDBJ databases">
        <authorList>
            <person name="de Groot N.N."/>
        </authorList>
    </citation>
    <scope>NUCLEOTIDE SEQUENCE [LARGE SCALE GENOMIC DNA]</scope>
    <source>
        <strain evidence="2">DSM 19326</strain>
    </source>
</reference>
<protein>
    <submittedName>
        <fullName evidence="2">Uncharacterized protein</fullName>
    </submittedName>
</protein>
<gene>
    <name evidence="1" type="ORF">EGH73_13570</name>
    <name evidence="2" type="ORF">SAMN05421793_1179</name>
</gene>
<evidence type="ECO:0000313" key="4">
    <source>
        <dbReference type="Proteomes" id="UP000267623"/>
    </source>
</evidence>
<organism evidence="2 3">
    <name type="scientific">Epilithonimonas hominis</name>
    <dbReference type="NCBI Taxonomy" id="420404"/>
    <lineage>
        <taxon>Bacteria</taxon>
        <taxon>Pseudomonadati</taxon>
        <taxon>Bacteroidota</taxon>
        <taxon>Flavobacteriia</taxon>
        <taxon>Flavobacteriales</taxon>
        <taxon>Weeksellaceae</taxon>
        <taxon>Chryseobacterium group</taxon>
        <taxon>Epilithonimonas</taxon>
    </lineage>
</organism>
<dbReference type="EMBL" id="FNWX01000017">
    <property type="protein sequence ID" value="SEH64055.1"/>
    <property type="molecule type" value="Genomic_DNA"/>
</dbReference>
<keyword evidence="3" id="KW-1185">Reference proteome</keyword>
<dbReference type="EMBL" id="RJTU01000085">
    <property type="protein sequence ID" value="ROI11388.1"/>
    <property type="molecule type" value="Genomic_DNA"/>
</dbReference>
<name>A0A1H6JNM8_9FLAO</name>
<proteinExistence type="predicted"/>
<sequence>MTAALIFLSATTFAQTAFEKIITEKITTVEGQKTADEYTALANDFDKIATKESNNWLPYYYAAFCNNSERNASDAIPKNC</sequence>